<dbReference type="HAMAP" id="MF_01521">
    <property type="entry name" value="MntP_pump"/>
    <property type="match status" value="1"/>
</dbReference>
<evidence type="ECO:0000256" key="4">
    <source>
        <dbReference type="ARBA" id="ARBA00022989"/>
    </source>
</evidence>
<keyword evidence="7 8" id="KW-0464">Manganese</keyword>
<reference evidence="9" key="1">
    <citation type="journal article" date="2021" name="PeerJ">
        <title>Extensive microbial diversity within the chicken gut microbiome revealed by metagenomics and culture.</title>
        <authorList>
            <person name="Gilroy R."/>
            <person name="Ravi A."/>
            <person name="Getino M."/>
            <person name="Pursley I."/>
            <person name="Horton D.L."/>
            <person name="Alikhan N.F."/>
            <person name="Baker D."/>
            <person name="Gharbi K."/>
            <person name="Hall N."/>
            <person name="Watson M."/>
            <person name="Adriaenssens E.M."/>
            <person name="Foster-Nyarko E."/>
            <person name="Jarju S."/>
            <person name="Secka A."/>
            <person name="Antonio M."/>
            <person name="Oren A."/>
            <person name="Chaudhuri R.R."/>
            <person name="La Ragione R."/>
            <person name="Hildebrand F."/>
            <person name="Pallen M.J."/>
        </authorList>
    </citation>
    <scope>NUCLEOTIDE SEQUENCE</scope>
    <source>
        <strain evidence="9">ChiGjej1B1-14440</strain>
    </source>
</reference>
<dbReference type="GO" id="GO:0005384">
    <property type="term" value="F:manganese ion transmembrane transporter activity"/>
    <property type="evidence" value="ECO:0007669"/>
    <property type="project" value="UniProtKB-UniRule"/>
</dbReference>
<dbReference type="AlphaFoldDB" id="A0A9D2BLD9"/>
<evidence type="ECO:0000256" key="3">
    <source>
        <dbReference type="ARBA" id="ARBA00022692"/>
    </source>
</evidence>
<dbReference type="Pfam" id="PF02659">
    <property type="entry name" value="Mntp"/>
    <property type="match status" value="1"/>
</dbReference>
<evidence type="ECO:0000256" key="6">
    <source>
        <dbReference type="ARBA" id="ARBA00023136"/>
    </source>
</evidence>
<evidence type="ECO:0000256" key="5">
    <source>
        <dbReference type="ARBA" id="ARBA00023065"/>
    </source>
</evidence>
<name>A0A9D2BLD9_9FIRM</name>
<dbReference type="PANTHER" id="PTHR35529">
    <property type="entry name" value="MANGANESE EFFLUX PUMP MNTP-RELATED"/>
    <property type="match status" value="1"/>
</dbReference>
<feature type="transmembrane region" description="Helical" evidence="8">
    <location>
        <begin position="68"/>
        <end position="85"/>
    </location>
</feature>
<dbReference type="PANTHER" id="PTHR35529:SF1">
    <property type="entry name" value="MANGANESE EFFLUX PUMP MNTP-RELATED"/>
    <property type="match status" value="1"/>
</dbReference>
<keyword evidence="3 8" id="KW-0812">Transmembrane</keyword>
<keyword evidence="2 8" id="KW-1003">Cell membrane</keyword>
<comment type="function">
    <text evidence="8">Probably functions as a manganese efflux pump.</text>
</comment>
<keyword evidence="5 8" id="KW-0406">Ion transport</keyword>
<keyword evidence="6 8" id="KW-0472">Membrane</keyword>
<dbReference type="InterPro" id="IPR003810">
    <property type="entry name" value="Mntp/YtaF"/>
</dbReference>
<comment type="subcellular location">
    <subcellularLocation>
        <location evidence="8">Cell membrane</location>
        <topology evidence="8">Multi-pass membrane protein</topology>
    </subcellularLocation>
</comment>
<dbReference type="InterPro" id="IPR022929">
    <property type="entry name" value="Put_MntP"/>
</dbReference>
<feature type="transmembrane region" description="Helical" evidence="8">
    <location>
        <begin position="133"/>
        <end position="152"/>
    </location>
</feature>
<feature type="transmembrane region" description="Helical" evidence="8">
    <location>
        <begin position="106"/>
        <end position="127"/>
    </location>
</feature>
<evidence type="ECO:0000256" key="8">
    <source>
        <dbReference type="HAMAP-Rule" id="MF_01521"/>
    </source>
</evidence>
<dbReference type="Proteomes" id="UP000886724">
    <property type="component" value="Unassembled WGS sequence"/>
</dbReference>
<evidence type="ECO:0000256" key="7">
    <source>
        <dbReference type="ARBA" id="ARBA00023211"/>
    </source>
</evidence>
<comment type="similarity">
    <text evidence="8">Belongs to the MntP (TC 9.B.29) family.</text>
</comment>
<evidence type="ECO:0000256" key="2">
    <source>
        <dbReference type="ARBA" id="ARBA00022475"/>
    </source>
</evidence>
<evidence type="ECO:0000313" key="9">
    <source>
        <dbReference type="EMBL" id="HIX80411.1"/>
    </source>
</evidence>
<keyword evidence="1 8" id="KW-0813">Transport</keyword>
<protein>
    <recommendedName>
        <fullName evidence="8">Putative manganese efflux pump MntP</fullName>
    </recommendedName>
</protein>
<feature type="transmembrane region" description="Helical" evidence="8">
    <location>
        <begin position="6"/>
        <end position="27"/>
    </location>
</feature>
<evidence type="ECO:0000256" key="1">
    <source>
        <dbReference type="ARBA" id="ARBA00022448"/>
    </source>
</evidence>
<sequence>MSIIEIVLIGVGLAMDAFAVSICKGLAMRKMNYRQAIIIAGFFGVFQALMPALGYLLGTTFANKIAVIDHWIAFILLGAIGLNMIKESFEKDEADIEDEGLKFGNLIMLAIATSIDALAVGITFAFFDVSLLTSISIIGIITFVICIIGVKVGNVFGEKYKNKAEFAGGLILILMGTKILIEHLFF</sequence>
<accession>A0A9D2BLD9</accession>
<gene>
    <name evidence="8" type="primary">mntP</name>
    <name evidence="9" type="ORF">H9980_00335</name>
</gene>
<dbReference type="EMBL" id="DXET01000010">
    <property type="protein sequence ID" value="HIX80411.1"/>
    <property type="molecule type" value="Genomic_DNA"/>
</dbReference>
<feature type="transmembrane region" description="Helical" evidence="8">
    <location>
        <begin position="164"/>
        <end position="181"/>
    </location>
</feature>
<keyword evidence="4 8" id="KW-1133">Transmembrane helix</keyword>
<feature type="transmembrane region" description="Helical" evidence="8">
    <location>
        <begin position="36"/>
        <end position="56"/>
    </location>
</feature>
<dbReference type="GO" id="GO:0005886">
    <property type="term" value="C:plasma membrane"/>
    <property type="evidence" value="ECO:0007669"/>
    <property type="project" value="UniProtKB-SubCell"/>
</dbReference>
<reference evidence="9" key="2">
    <citation type="submission" date="2021-04" db="EMBL/GenBank/DDBJ databases">
        <authorList>
            <person name="Gilroy R."/>
        </authorList>
    </citation>
    <scope>NUCLEOTIDE SEQUENCE</scope>
    <source>
        <strain evidence="9">ChiGjej1B1-14440</strain>
    </source>
</reference>
<comment type="caution">
    <text evidence="9">The sequence shown here is derived from an EMBL/GenBank/DDBJ whole genome shotgun (WGS) entry which is preliminary data.</text>
</comment>
<organism evidence="9 10">
    <name type="scientific">Candidatus Erysipelatoclostridium merdavium</name>
    <dbReference type="NCBI Taxonomy" id="2838566"/>
    <lineage>
        <taxon>Bacteria</taxon>
        <taxon>Bacillati</taxon>
        <taxon>Bacillota</taxon>
        <taxon>Erysipelotrichia</taxon>
        <taxon>Erysipelotrichales</taxon>
        <taxon>Erysipelotrichales incertae sedis</taxon>
    </lineage>
</organism>
<proteinExistence type="inferred from homology"/>
<evidence type="ECO:0000313" key="10">
    <source>
        <dbReference type="Proteomes" id="UP000886724"/>
    </source>
</evidence>